<organism evidence="1 2">
    <name type="scientific">Ewingella americana (strain ATCC 33852 / DSM 4580 / CCUG 14506 / JCM 5911 / LMG 7869 / NCTC 12157 / CDC 1468-78)</name>
    <dbReference type="NCBI Taxonomy" id="910964"/>
    <lineage>
        <taxon>Bacteria</taxon>
        <taxon>Pseudomonadati</taxon>
        <taxon>Pseudomonadota</taxon>
        <taxon>Gammaproteobacteria</taxon>
        <taxon>Enterobacterales</taxon>
        <taxon>Yersiniaceae</taxon>
        <taxon>Ewingella</taxon>
    </lineage>
</organism>
<dbReference type="eggNOG" id="ENOG502ZBW9">
    <property type="taxonomic scope" value="Bacteria"/>
</dbReference>
<dbReference type="RefSeq" id="WP_244956666.1">
    <property type="nucleotide sequence ID" value="NZ_JMPJ01000064.1"/>
</dbReference>
<sequence length="161" mass="17548">MEMKMEQVTTLSLVEVSEATDTARARSEVLIENRATGVIIPGKVLEAAIKVDEGHYLLFVTDDIVFEEALTILLIDCSHGVLEKVVIGGAYTSGYFEGLTVSSNSASFRFIGDTNWTVRVSESPMIKLPFSDPRGVKRPIGLRKYIDISANPAPARADGSR</sequence>
<gene>
    <name evidence="1" type="ORF">GEAM_2847</name>
</gene>
<comment type="caution">
    <text evidence="1">The sequence shown here is derived from an EMBL/GenBank/DDBJ whole genome shotgun (WGS) entry which is preliminary data.</text>
</comment>
<accession>A0A085G7K0</accession>
<evidence type="ECO:0000313" key="1">
    <source>
        <dbReference type="EMBL" id="KFC79695.1"/>
    </source>
</evidence>
<dbReference type="EMBL" id="JMPJ01000064">
    <property type="protein sequence ID" value="KFC79695.1"/>
    <property type="molecule type" value="Genomic_DNA"/>
</dbReference>
<evidence type="ECO:0000313" key="2">
    <source>
        <dbReference type="Proteomes" id="UP000028640"/>
    </source>
</evidence>
<dbReference type="AlphaFoldDB" id="A0A085G7K0"/>
<proteinExistence type="predicted"/>
<reference evidence="1 2" key="1">
    <citation type="submission" date="2014-05" db="EMBL/GenBank/DDBJ databases">
        <title>ATOL: Assembling a taxonomically balanced genome-scale reconstruction of the evolutionary history of the Enterobacteriaceae.</title>
        <authorList>
            <person name="Plunkett G.III."/>
            <person name="Neeno-Eckwall E.C."/>
            <person name="Glasner J.D."/>
            <person name="Perna N.T."/>
        </authorList>
    </citation>
    <scope>NUCLEOTIDE SEQUENCE [LARGE SCALE GENOMIC DNA]</scope>
    <source>
        <strain evidence="1 2">ATCC 33852</strain>
    </source>
</reference>
<dbReference type="Proteomes" id="UP000028640">
    <property type="component" value="Unassembled WGS sequence"/>
</dbReference>
<keyword evidence="2" id="KW-1185">Reference proteome</keyword>
<dbReference type="STRING" id="910964.GEAM_2847"/>
<name>A0A085G7K0_EWIA3</name>
<protein>
    <submittedName>
        <fullName evidence="1">Uncharacterized protein</fullName>
    </submittedName>
</protein>
<dbReference type="GeneID" id="78382684"/>